<dbReference type="EMBL" id="JAMDKF010000010">
    <property type="protein sequence ID" value="MEE6041378.1"/>
    <property type="molecule type" value="Genomic_DNA"/>
</dbReference>
<gene>
    <name evidence="1" type="ORF">M5S13_05685</name>
</gene>
<dbReference type="RefSeq" id="WP_226537691.1">
    <property type="nucleotide sequence ID" value="NZ_JAJAGI010000016.1"/>
</dbReference>
<dbReference type="InterPro" id="IPR027417">
    <property type="entry name" value="P-loop_NTPase"/>
</dbReference>
<protein>
    <submittedName>
        <fullName evidence="1">Uncharacterized protein</fullName>
    </submittedName>
</protein>
<dbReference type="Proteomes" id="UP001347884">
    <property type="component" value="Unassembled WGS sequence"/>
</dbReference>
<dbReference type="SUPFAM" id="SSF52540">
    <property type="entry name" value="P-loop containing nucleoside triphosphate hydrolases"/>
    <property type="match status" value="1"/>
</dbReference>
<name>A0ABU7QHF4_AVIPA</name>
<keyword evidence="2" id="KW-1185">Reference proteome</keyword>
<reference evidence="1 2" key="1">
    <citation type="journal article" date="2022" name="Front. Microbiol.">
        <title>Commensal bacteria contribute to the growth of multidrug-resistant Avibacterium paragallinarum in chickens.</title>
        <authorList>
            <person name="Zhu J."/>
            <person name="Chen Y."/>
            <person name="Wu Y."/>
            <person name="Wang Y."/>
            <person name="Zhu K."/>
        </authorList>
    </citation>
    <scope>NUCLEOTIDE SEQUENCE [LARGE SCALE GENOMIC DNA]</scope>
    <source>
        <strain evidence="1 2">AV25</strain>
    </source>
</reference>
<proteinExistence type="predicted"/>
<evidence type="ECO:0000313" key="2">
    <source>
        <dbReference type="Proteomes" id="UP001347884"/>
    </source>
</evidence>
<evidence type="ECO:0000313" key="1">
    <source>
        <dbReference type="EMBL" id="MEE6041378.1"/>
    </source>
</evidence>
<sequence length="161" mass="18319">MSNIMEHNILKLNSTFTQNSPINIRFNNYLEEHLDSITHSILVIISGKIATGKSTLLSKIAKLKSVVLINSLLDLNNKIPNLNDKDILGIDVSNFQELNIIIKRLETLRNPIIITTIEYIYLESLTNWQAFINSRKKLTKMRNASIHLHLTQSLITSNALL</sequence>
<organism evidence="1 2">
    <name type="scientific">Avibacterium paragallinarum</name>
    <name type="common">Haemophilus gallinarum</name>
    <dbReference type="NCBI Taxonomy" id="728"/>
    <lineage>
        <taxon>Bacteria</taxon>
        <taxon>Pseudomonadati</taxon>
        <taxon>Pseudomonadota</taxon>
        <taxon>Gammaproteobacteria</taxon>
        <taxon>Pasteurellales</taxon>
        <taxon>Pasteurellaceae</taxon>
        <taxon>Avibacterium</taxon>
    </lineage>
</organism>
<comment type="caution">
    <text evidence="1">The sequence shown here is derived from an EMBL/GenBank/DDBJ whole genome shotgun (WGS) entry which is preliminary data.</text>
</comment>
<accession>A0ABU7QHF4</accession>